<keyword evidence="9" id="KW-1185">Reference proteome</keyword>
<evidence type="ECO:0000256" key="2">
    <source>
        <dbReference type="ARBA" id="ARBA00022840"/>
    </source>
</evidence>
<evidence type="ECO:0000256" key="3">
    <source>
        <dbReference type="ARBA" id="ARBA00023125"/>
    </source>
</evidence>
<dbReference type="PANTHER" id="PTHR11630">
    <property type="entry name" value="DNA REPLICATION LICENSING FACTOR MCM FAMILY MEMBER"/>
    <property type="match status" value="1"/>
</dbReference>
<keyword evidence="3 4" id="KW-0238">DNA-binding</keyword>
<gene>
    <name evidence="8" type="ORF">PGABG01_0414100</name>
</gene>
<dbReference type="SUPFAM" id="SSF50249">
    <property type="entry name" value="Nucleic acid-binding proteins"/>
    <property type="match status" value="1"/>
</dbReference>
<dbReference type="InterPro" id="IPR027417">
    <property type="entry name" value="P-loop_NTPase"/>
</dbReference>
<feature type="region of interest" description="Disordered" evidence="6">
    <location>
        <begin position="474"/>
        <end position="520"/>
    </location>
</feature>
<dbReference type="GO" id="GO:0004386">
    <property type="term" value="F:helicase activity"/>
    <property type="evidence" value="ECO:0007669"/>
    <property type="project" value="UniProtKB-KW"/>
</dbReference>
<dbReference type="InterPro" id="IPR031327">
    <property type="entry name" value="MCM"/>
</dbReference>
<evidence type="ECO:0000256" key="5">
    <source>
        <dbReference type="SAM" id="Coils"/>
    </source>
</evidence>
<proteinExistence type="inferred from homology"/>
<reference evidence="8" key="1">
    <citation type="submission" date="2016-09" db="EMBL/GenBank/DDBJ databases">
        <authorList>
            <consortium name="Pathogen Informatics"/>
            <person name="Sun Q."/>
            <person name="Inoue M."/>
        </authorList>
    </citation>
    <scope>NUCLEOTIDE SEQUENCE</scope>
</reference>
<organism evidence="8 9">
    <name type="scientific">Plasmodium gaboni</name>
    <dbReference type="NCBI Taxonomy" id="647221"/>
    <lineage>
        <taxon>Eukaryota</taxon>
        <taxon>Sar</taxon>
        <taxon>Alveolata</taxon>
        <taxon>Apicomplexa</taxon>
        <taxon>Aconoidasida</taxon>
        <taxon>Haemosporida</taxon>
        <taxon>Plasmodiidae</taxon>
        <taxon>Plasmodium</taxon>
        <taxon>Plasmodium (Laverania)</taxon>
    </lineage>
</organism>
<dbReference type="InterPro" id="IPR001208">
    <property type="entry name" value="MCM_dom"/>
</dbReference>
<evidence type="ECO:0000259" key="7">
    <source>
        <dbReference type="PROSITE" id="PS50051"/>
    </source>
</evidence>
<dbReference type="InterPro" id="IPR041562">
    <property type="entry name" value="MCM_lid"/>
</dbReference>
<keyword evidence="2 4" id="KW-0067">ATP-binding</keyword>
<dbReference type="Gene3D" id="2.40.50.140">
    <property type="entry name" value="Nucleic acid-binding proteins"/>
    <property type="match status" value="1"/>
</dbReference>
<accession>A0ABY1UIU4</accession>
<sequence>MTLSSSESSIFSETDDDSYNEEDYTYNREETIKNIKIYNKIIIKLFLKNRKYYEQIKSIALGYISKIEDIEFCNVQNNEQDRNEHIYNFYFDAHDAIEYGENKLIYYLQNSYHKFMDVINNYSIPLFFRIIFLSCYFEFLNNEENERNDYDDNQNCGDHQNCGENQNYGENQNCDENQNHGDNNICNENEAKQRDEENNKDNNNNFDSNVLHFHNMTTSPSKCLKEGFELFRTNENNMYEKQNEQFWRDKNEEYDNIYNEIYFNDKDSINNDDTKQKETNTLDHVRKDKVKENDMDYFFNNFIEYDFCKDNNIMEQIDLYSSCLIKGILYSYMKYSFLKKEEIKLKINNCLKMIFVRHNIKIKCRLINIPYLHDIHINNIQEIENKHIGKFISTEGIITRVGEKKILEESKKYRCMKCDYVIKKNAAPELYYNTETFFRCPNIIVNTKKMASGILYDINDKITNEFITRQMDKNKKKDDNVDDNFEDDNDNNNDNNNNDNNNDNNNNDNNNNDNNPLYSNRTMQNEKGIYVKKICNSTNFEFMENEIKRVDYQEIKIKETSKSNIPYSITVVLLENLAGKYHPGKNVIINGIVLRRWKRLYKDIRCDSELFIEANYIEIKELEQVKIKEISLDDDFSKYINSIVSKTCLHDQQDMCYKNEGFIENASCEGNDNLCEDIGYNICNNKRGDTNGVNKNICDSKGDDSSILKDINTLGQNDKYNPINTRLITQNMKEKNEHIKNLQLHNIGFTHLNSVDKRQNIFEKYWFFFKNNKIEGKKYICESICPNLYNCKLSKLSILLVLIGGNKINNEYDSFYHENNKWTKYFSKNYKKSKKKSSTIKNVRNNIINMNEENEMVEDSLEEMDQKKTRKEKEYEINKNDICQKKNMYTLYETNNISNIKYGLMESTKEKRKRKQKQKQTKFEPDNCDKRTLCHLLLVGDPGTGKSQLLKEVQKLSNICVNVSGMFCTTAGLTCAAIKEGNSFMLESGALVLADNGVCCIDEFCLMKNENKNAIHEAMEQLSISVAKGGIVDKLNCRCTIIGASNFEINKDMKGNLSNYDSKVIIINLSYALLSRFDLVVIAEDNSQIDYKIADYILSQDVEVKKGLDNEDDNHNNMKNNVNYNSNNCKSNTCNNYKETSHLGNLPEGCMNNGHKKLNENISHNEHVARDKMILSPFNSDHGNRGKFGKKNKITWPSEKLKEYINYVKNGYFPNFDKSSKLILITYYSTLRKYNNGDNGTTVRTLESLIRLSEAHSKLILNKKVTSDDVINIILLVELSLRGYQIAIRTNANNILIARTGILENSAYLLQTYNSNYNTFYCLDDVLFDDSLYIYFKNIILEKLHLQEDNGKIHKML</sequence>
<dbReference type="PRINTS" id="PR01657">
    <property type="entry name" value="MCMFAMILY"/>
</dbReference>
<dbReference type="Pfam" id="PF17855">
    <property type="entry name" value="MCM_lid"/>
    <property type="match status" value="1"/>
</dbReference>
<feature type="compositionally biased region" description="Low complexity" evidence="6">
    <location>
        <begin position="1"/>
        <end position="12"/>
    </location>
</feature>
<keyword evidence="8" id="KW-0378">Hydrolase</keyword>
<keyword evidence="8" id="KW-0347">Helicase</keyword>
<evidence type="ECO:0000313" key="8">
    <source>
        <dbReference type="EMBL" id="SOV11333.1"/>
    </source>
</evidence>
<feature type="compositionally biased region" description="Acidic residues" evidence="6">
    <location>
        <begin position="13"/>
        <end position="22"/>
    </location>
</feature>
<comment type="similarity">
    <text evidence="4">Belongs to the MCM family.</text>
</comment>
<dbReference type="EMBL" id="LT969427">
    <property type="protein sequence ID" value="SOV11333.1"/>
    <property type="molecule type" value="Genomic_DNA"/>
</dbReference>
<dbReference type="Pfam" id="PF00493">
    <property type="entry name" value="MCM"/>
    <property type="match status" value="1"/>
</dbReference>
<name>A0ABY1UIU4_9APIC</name>
<dbReference type="SUPFAM" id="SSF52540">
    <property type="entry name" value="P-loop containing nucleoside triphosphate hydrolases"/>
    <property type="match status" value="1"/>
</dbReference>
<dbReference type="Proteomes" id="UP000831156">
    <property type="component" value="Chromosome 4"/>
</dbReference>
<feature type="compositionally biased region" description="Low complexity" evidence="6">
    <location>
        <begin position="492"/>
        <end position="515"/>
    </location>
</feature>
<dbReference type="InterPro" id="IPR012340">
    <property type="entry name" value="NA-bd_OB-fold"/>
</dbReference>
<protein>
    <submittedName>
        <fullName evidence="8">DNA helicase MCM9, putative</fullName>
    </submittedName>
</protein>
<dbReference type="Gene3D" id="3.40.50.300">
    <property type="entry name" value="P-loop containing nucleotide triphosphate hydrolases"/>
    <property type="match status" value="1"/>
</dbReference>
<keyword evidence="1 4" id="KW-0547">Nucleotide-binding</keyword>
<keyword evidence="5" id="KW-0175">Coiled coil</keyword>
<feature type="domain" description="MCM C-terminal AAA(+) ATPase" evidence="7">
    <location>
        <begin position="918"/>
        <end position="1097"/>
    </location>
</feature>
<dbReference type="PROSITE" id="PS50051">
    <property type="entry name" value="MCM_2"/>
    <property type="match status" value="1"/>
</dbReference>
<evidence type="ECO:0000256" key="4">
    <source>
        <dbReference type="RuleBase" id="RU004070"/>
    </source>
</evidence>
<evidence type="ECO:0000313" key="9">
    <source>
        <dbReference type="Proteomes" id="UP000831156"/>
    </source>
</evidence>
<dbReference type="SMART" id="SM00350">
    <property type="entry name" value="MCM"/>
    <property type="match status" value="1"/>
</dbReference>
<evidence type="ECO:0000256" key="1">
    <source>
        <dbReference type="ARBA" id="ARBA00022741"/>
    </source>
</evidence>
<feature type="coiled-coil region" evidence="5">
    <location>
        <begin position="840"/>
        <end position="881"/>
    </location>
</feature>
<dbReference type="PANTHER" id="PTHR11630:SF48">
    <property type="entry name" value="DNA HELICASE MCM9"/>
    <property type="match status" value="1"/>
</dbReference>
<feature type="region of interest" description="Disordered" evidence="6">
    <location>
        <begin position="1"/>
        <end position="22"/>
    </location>
</feature>
<feature type="compositionally biased region" description="Acidic residues" evidence="6">
    <location>
        <begin position="480"/>
        <end position="491"/>
    </location>
</feature>
<evidence type="ECO:0000256" key="6">
    <source>
        <dbReference type="SAM" id="MobiDB-lite"/>
    </source>
</evidence>